<keyword evidence="1" id="KW-0732">Signal</keyword>
<evidence type="ECO:0008006" key="4">
    <source>
        <dbReference type="Google" id="ProtNLM"/>
    </source>
</evidence>
<evidence type="ECO:0000256" key="1">
    <source>
        <dbReference type="SAM" id="SignalP"/>
    </source>
</evidence>
<feature type="chain" id="PRO_5013561143" description="Ricin B lectin domain-containing protein" evidence="1">
    <location>
        <begin position="20"/>
        <end position="272"/>
    </location>
</feature>
<keyword evidence="3" id="KW-1185">Reference proteome</keyword>
<protein>
    <recommendedName>
        <fullName evidence="4">Ricin B lectin domain-containing protein</fullName>
    </recommendedName>
</protein>
<name>A0A2H3CLP1_9AGAR</name>
<dbReference type="EMBL" id="KZ293415">
    <property type="protein sequence ID" value="PBK77697.1"/>
    <property type="molecule type" value="Genomic_DNA"/>
</dbReference>
<dbReference type="AlphaFoldDB" id="A0A2H3CLP1"/>
<reference evidence="3" key="1">
    <citation type="journal article" date="2017" name="Nat. Ecol. Evol.">
        <title>Genome expansion and lineage-specific genetic innovations in the forest pathogenic fungi Armillaria.</title>
        <authorList>
            <person name="Sipos G."/>
            <person name="Prasanna A.N."/>
            <person name="Walter M.C."/>
            <person name="O'Connor E."/>
            <person name="Balint B."/>
            <person name="Krizsan K."/>
            <person name="Kiss B."/>
            <person name="Hess J."/>
            <person name="Varga T."/>
            <person name="Slot J."/>
            <person name="Riley R."/>
            <person name="Boka B."/>
            <person name="Rigling D."/>
            <person name="Barry K."/>
            <person name="Lee J."/>
            <person name="Mihaltcheva S."/>
            <person name="LaButti K."/>
            <person name="Lipzen A."/>
            <person name="Waldron R."/>
            <person name="Moloney N.M."/>
            <person name="Sperisen C."/>
            <person name="Kredics L."/>
            <person name="Vagvoelgyi C."/>
            <person name="Patrignani A."/>
            <person name="Fitzpatrick D."/>
            <person name="Nagy I."/>
            <person name="Doyle S."/>
            <person name="Anderson J.B."/>
            <person name="Grigoriev I.V."/>
            <person name="Gueldener U."/>
            <person name="Muensterkoetter M."/>
            <person name="Nagy L.G."/>
        </authorList>
    </citation>
    <scope>NUCLEOTIDE SEQUENCE [LARGE SCALE GENOMIC DNA]</scope>
    <source>
        <strain evidence="3">28-4</strain>
    </source>
</reference>
<sequence length="272" mass="27745">MSSSMTFFLFALCFTAATASPLAARGYPPITPPSVTPSVPVPPSYTPTVPVPPATTSCPPTVTVPPVTPCTKDCTTPPVVPPCTKNCPPTSPPVVDPPCTKNCPTVPPCTKDCPPKDPVVPQGGCHPNFAGAALTLSTASGALSWSAKPVVGNPLSASSSPSKFFFQQTGFPVVSYTVKTVEDVNFALEVKGGAPVIGNNDPSGSNQCQKWFVDCSSCSSADVSQTKGKVASGCRISSGETNKQCVTAKGPGPMTLAACDGSGDQLFDFTAV</sequence>
<accession>A0A2H3CLP1</accession>
<evidence type="ECO:0000313" key="3">
    <source>
        <dbReference type="Proteomes" id="UP000218334"/>
    </source>
</evidence>
<gene>
    <name evidence="2" type="ORF">ARMSODRAFT_1010335</name>
</gene>
<feature type="signal peptide" evidence="1">
    <location>
        <begin position="1"/>
        <end position="19"/>
    </location>
</feature>
<evidence type="ECO:0000313" key="2">
    <source>
        <dbReference type="EMBL" id="PBK77697.1"/>
    </source>
</evidence>
<dbReference type="Proteomes" id="UP000218334">
    <property type="component" value="Unassembled WGS sequence"/>
</dbReference>
<proteinExistence type="predicted"/>
<organism evidence="2 3">
    <name type="scientific">Armillaria solidipes</name>
    <dbReference type="NCBI Taxonomy" id="1076256"/>
    <lineage>
        <taxon>Eukaryota</taxon>
        <taxon>Fungi</taxon>
        <taxon>Dikarya</taxon>
        <taxon>Basidiomycota</taxon>
        <taxon>Agaricomycotina</taxon>
        <taxon>Agaricomycetes</taxon>
        <taxon>Agaricomycetidae</taxon>
        <taxon>Agaricales</taxon>
        <taxon>Marasmiineae</taxon>
        <taxon>Physalacriaceae</taxon>
        <taxon>Armillaria</taxon>
    </lineage>
</organism>